<dbReference type="Proteomes" id="UP000322667">
    <property type="component" value="Chromosome D01"/>
</dbReference>
<protein>
    <submittedName>
        <fullName evidence="2">Uncharacterized protein</fullName>
    </submittedName>
</protein>
<accession>A0A5D2MB02</accession>
<dbReference type="PANTHER" id="PTHR36030">
    <property type="entry name" value="CALMODULIN-BINDING DOMAIN-CONTAINING PROTEIN"/>
    <property type="match status" value="1"/>
</dbReference>
<dbReference type="PANTHER" id="PTHR36030:SF1">
    <property type="entry name" value="CALMODULIN-BINDING DOMAIN-CONTAINING PROTEIN"/>
    <property type="match status" value="1"/>
</dbReference>
<keyword evidence="3" id="KW-1185">Reference proteome</keyword>
<dbReference type="EMBL" id="CM017623">
    <property type="protein sequence ID" value="TYH88483.1"/>
    <property type="molecule type" value="Genomic_DNA"/>
</dbReference>
<reference evidence="2 3" key="1">
    <citation type="submission" date="2019-07" db="EMBL/GenBank/DDBJ databases">
        <title>WGS assembly of Gossypium tomentosum.</title>
        <authorList>
            <person name="Chen Z.J."/>
            <person name="Sreedasyam A."/>
            <person name="Ando A."/>
            <person name="Song Q."/>
            <person name="De L."/>
            <person name="Hulse-Kemp A."/>
            <person name="Ding M."/>
            <person name="Ye W."/>
            <person name="Kirkbride R."/>
            <person name="Jenkins J."/>
            <person name="Plott C."/>
            <person name="Lovell J."/>
            <person name="Lin Y.-M."/>
            <person name="Vaughn R."/>
            <person name="Liu B."/>
            <person name="Li W."/>
            <person name="Simpson S."/>
            <person name="Scheffler B."/>
            <person name="Saski C."/>
            <person name="Grover C."/>
            <person name="Hu G."/>
            <person name="Conover J."/>
            <person name="Carlson J."/>
            <person name="Shu S."/>
            <person name="Boston L."/>
            <person name="Williams M."/>
            <person name="Peterson D."/>
            <person name="Mcgee K."/>
            <person name="Jones D."/>
            <person name="Wendel J."/>
            <person name="Stelly D."/>
            <person name="Grimwood J."/>
            <person name="Schmutz J."/>
        </authorList>
    </citation>
    <scope>NUCLEOTIDE SEQUENCE [LARGE SCALE GENOMIC DNA]</scope>
    <source>
        <strain evidence="2">7179.01</strain>
    </source>
</reference>
<name>A0A5D2MB02_GOSTO</name>
<evidence type="ECO:0000313" key="3">
    <source>
        <dbReference type="Proteomes" id="UP000322667"/>
    </source>
</evidence>
<evidence type="ECO:0000313" key="2">
    <source>
        <dbReference type="EMBL" id="TYH88483.1"/>
    </source>
</evidence>
<sequence length="107" mass="11819">MEATRKRGFSKGKLAKSLSRVTKVVVPCPPPSIPRVSKYSYAAISKHQPSRFHEHKSVADLPSSMPKDSTASYHNSLPFDALGDENVDSKATSFISNVREGFKLDRN</sequence>
<evidence type="ECO:0000256" key="1">
    <source>
        <dbReference type="SAM" id="MobiDB-lite"/>
    </source>
</evidence>
<dbReference type="AlphaFoldDB" id="A0A5D2MB02"/>
<proteinExistence type="predicted"/>
<feature type="region of interest" description="Disordered" evidence="1">
    <location>
        <begin position="48"/>
        <end position="72"/>
    </location>
</feature>
<gene>
    <name evidence="2" type="ORF">ES332_D01G191900v1</name>
</gene>
<organism evidence="2 3">
    <name type="scientific">Gossypium tomentosum</name>
    <name type="common">Hawaiian cotton</name>
    <name type="synonym">Gossypium sandvicense</name>
    <dbReference type="NCBI Taxonomy" id="34277"/>
    <lineage>
        <taxon>Eukaryota</taxon>
        <taxon>Viridiplantae</taxon>
        <taxon>Streptophyta</taxon>
        <taxon>Embryophyta</taxon>
        <taxon>Tracheophyta</taxon>
        <taxon>Spermatophyta</taxon>
        <taxon>Magnoliopsida</taxon>
        <taxon>eudicotyledons</taxon>
        <taxon>Gunneridae</taxon>
        <taxon>Pentapetalae</taxon>
        <taxon>rosids</taxon>
        <taxon>malvids</taxon>
        <taxon>Malvales</taxon>
        <taxon>Malvaceae</taxon>
        <taxon>Malvoideae</taxon>
        <taxon>Gossypium</taxon>
    </lineage>
</organism>